<reference evidence="1" key="2">
    <citation type="journal article" date="2015" name="Data Brief">
        <title>Shoot transcriptome of the giant reed, Arundo donax.</title>
        <authorList>
            <person name="Barrero R.A."/>
            <person name="Guerrero F.D."/>
            <person name="Moolhuijzen P."/>
            <person name="Goolsby J.A."/>
            <person name="Tidwell J."/>
            <person name="Bellgard S.E."/>
            <person name="Bellgard M.I."/>
        </authorList>
    </citation>
    <scope>NUCLEOTIDE SEQUENCE</scope>
    <source>
        <tissue evidence="1">Shoot tissue taken approximately 20 cm above the soil surface</tissue>
    </source>
</reference>
<dbReference type="EMBL" id="GBRH01257931">
    <property type="protein sequence ID" value="JAD39964.1"/>
    <property type="molecule type" value="Transcribed_RNA"/>
</dbReference>
<accession>A0A0A8ZKN5</accession>
<protein>
    <submittedName>
        <fullName evidence="1">Uncharacterized protein</fullName>
    </submittedName>
</protein>
<organism evidence="1">
    <name type="scientific">Arundo donax</name>
    <name type="common">Giant reed</name>
    <name type="synonym">Donax arundinaceus</name>
    <dbReference type="NCBI Taxonomy" id="35708"/>
    <lineage>
        <taxon>Eukaryota</taxon>
        <taxon>Viridiplantae</taxon>
        <taxon>Streptophyta</taxon>
        <taxon>Embryophyta</taxon>
        <taxon>Tracheophyta</taxon>
        <taxon>Spermatophyta</taxon>
        <taxon>Magnoliopsida</taxon>
        <taxon>Liliopsida</taxon>
        <taxon>Poales</taxon>
        <taxon>Poaceae</taxon>
        <taxon>PACMAD clade</taxon>
        <taxon>Arundinoideae</taxon>
        <taxon>Arundineae</taxon>
        <taxon>Arundo</taxon>
    </lineage>
</organism>
<reference evidence="1" key="1">
    <citation type="submission" date="2014-09" db="EMBL/GenBank/DDBJ databases">
        <authorList>
            <person name="Magalhaes I.L.F."/>
            <person name="Oliveira U."/>
            <person name="Santos F.R."/>
            <person name="Vidigal T.H.D.A."/>
            <person name="Brescovit A.D."/>
            <person name="Santos A.J."/>
        </authorList>
    </citation>
    <scope>NUCLEOTIDE SEQUENCE</scope>
    <source>
        <tissue evidence="1">Shoot tissue taken approximately 20 cm above the soil surface</tissue>
    </source>
</reference>
<evidence type="ECO:0000313" key="1">
    <source>
        <dbReference type="EMBL" id="JAD39964.1"/>
    </source>
</evidence>
<name>A0A0A8ZKN5_ARUDO</name>
<dbReference type="AlphaFoldDB" id="A0A0A8ZKN5"/>
<proteinExistence type="predicted"/>
<sequence length="22" mass="2231">MLLLAVVVEVGATVAPVPCLHV</sequence>